<evidence type="ECO:0000313" key="1">
    <source>
        <dbReference type="EMBL" id="KAJ8562813.1"/>
    </source>
</evidence>
<dbReference type="EMBL" id="JAJAGQ010000005">
    <property type="protein sequence ID" value="KAJ8562813.1"/>
    <property type="molecule type" value="Genomic_DNA"/>
</dbReference>
<dbReference type="GO" id="GO:0070403">
    <property type="term" value="F:NAD+ binding"/>
    <property type="evidence" value="ECO:0007669"/>
    <property type="project" value="InterPro"/>
</dbReference>
<dbReference type="PANTHER" id="PTHR11085">
    <property type="entry name" value="NAD-DEPENDENT PROTEIN DEACYLASE SIRTUIN-5, MITOCHONDRIAL-RELATED"/>
    <property type="match status" value="1"/>
</dbReference>
<comment type="caution">
    <text evidence="1">The sequence shown here is derived from an EMBL/GenBank/DDBJ whole genome shotgun (WGS) entry which is preliminary data.</text>
</comment>
<dbReference type="InterPro" id="IPR050134">
    <property type="entry name" value="NAD-dep_sirtuin_deacylases"/>
</dbReference>
<dbReference type="InterPro" id="IPR029035">
    <property type="entry name" value="DHS-like_NAD/FAD-binding_dom"/>
</dbReference>
<proteinExistence type="predicted"/>
<dbReference type="Proteomes" id="UP001152561">
    <property type="component" value="Unassembled WGS sequence"/>
</dbReference>
<dbReference type="InterPro" id="IPR003000">
    <property type="entry name" value="Sirtuin"/>
</dbReference>
<keyword evidence="2" id="KW-1185">Reference proteome</keyword>
<dbReference type="OrthoDB" id="424302at2759"/>
<dbReference type="PANTHER" id="PTHR11085:SF10">
    <property type="entry name" value="NAD-DEPENDENT PROTEIN DEACYLASE SIRTUIN-5, MITOCHONDRIAL-RELATED"/>
    <property type="match status" value="1"/>
</dbReference>
<evidence type="ECO:0008006" key="3">
    <source>
        <dbReference type="Google" id="ProtNLM"/>
    </source>
</evidence>
<dbReference type="AlphaFoldDB" id="A0A9Q1ML20"/>
<reference evidence="2" key="1">
    <citation type="journal article" date="2023" name="Proc. Natl. Acad. Sci. U.S.A.">
        <title>Genomic and structural basis for evolution of tropane alkaloid biosynthesis.</title>
        <authorList>
            <person name="Wanga Y.-J."/>
            <person name="Taina T."/>
            <person name="Yua J.-Y."/>
            <person name="Lia J."/>
            <person name="Xua B."/>
            <person name="Chenc J."/>
            <person name="D'Auriad J.C."/>
            <person name="Huanga J.-P."/>
            <person name="Huanga S.-X."/>
        </authorList>
    </citation>
    <scope>NUCLEOTIDE SEQUENCE [LARGE SCALE GENOMIC DNA]</scope>
    <source>
        <strain evidence="2">cv. KIB-2019</strain>
    </source>
</reference>
<protein>
    <recommendedName>
        <fullName evidence="3">Deacetylase sirtuin-type domain-containing protein</fullName>
    </recommendedName>
</protein>
<sequence>MASIVDEFCSTKLVVLTGAGMSTESGIPDYRRLHHRAGSYPLELHGTVYTVACTKCDFTLPRDLFQDQVKAHNPKWAAAIDSRSDKSFVMKQRPDGDIEIDEKFWEEDFFIPDCQRCQGVLKPDILPRLFNFGSLSIPAL</sequence>
<name>A0A9Q1ML20_9SOLA</name>
<dbReference type="GO" id="GO:0017136">
    <property type="term" value="F:histone deacetylase activity, NAD-dependent"/>
    <property type="evidence" value="ECO:0007669"/>
    <property type="project" value="TreeGrafter"/>
</dbReference>
<evidence type="ECO:0000313" key="2">
    <source>
        <dbReference type="Proteomes" id="UP001152561"/>
    </source>
</evidence>
<accession>A0A9Q1ML20</accession>
<dbReference type="Pfam" id="PF02146">
    <property type="entry name" value="SIR2"/>
    <property type="match status" value="1"/>
</dbReference>
<dbReference type="Gene3D" id="3.40.50.1220">
    <property type="entry name" value="TPP-binding domain"/>
    <property type="match status" value="2"/>
</dbReference>
<organism evidence="1 2">
    <name type="scientific">Anisodus acutangulus</name>
    <dbReference type="NCBI Taxonomy" id="402998"/>
    <lineage>
        <taxon>Eukaryota</taxon>
        <taxon>Viridiplantae</taxon>
        <taxon>Streptophyta</taxon>
        <taxon>Embryophyta</taxon>
        <taxon>Tracheophyta</taxon>
        <taxon>Spermatophyta</taxon>
        <taxon>Magnoliopsida</taxon>
        <taxon>eudicotyledons</taxon>
        <taxon>Gunneridae</taxon>
        <taxon>Pentapetalae</taxon>
        <taxon>asterids</taxon>
        <taxon>lamiids</taxon>
        <taxon>Solanales</taxon>
        <taxon>Solanaceae</taxon>
        <taxon>Solanoideae</taxon>
        <taxon>Hyoscyameae</taxon>
        <taxon>Anisodus</taxon>
    </lineage>
</organism>
<dbReference type="SUPFAM" id="SSF52467">
    <property type="entry name" value="DHS-like NAD/FAD-binding domain"/>
    <property type="match status" value="1"/>
</dbReference>
<gene>
    <name evidence="1" type="ORF">K7X08_031265</name>
</gene>